<feature type="region of interest" description="Disordered" evidence="1">
    <location>
        <begin position="1"/>
        <end position="88"/>
    </location>
</feature>
<gene>
    <name evidence="2" type="ORF">PR002_g7362</name>
</gene>
<dbReference type="Proteomes" id="UP000435112">
    <property type="component" value="Unassembled WGS sequence"/>
</dbReference>
<evidence type="ECO:0000256" key="1">
    <source>
        <dbReference type="SAM" id="MobiDB-lite"/>
    </source>
</evidence>
<evidence type="ECO:0000313" key="3">
    <source>
        <dbReference type="Proteomes" id="UP000435112"/>
    </source>
</evidence>
<dbReference type="OrthoDB" id="10359078at2759"/>
<name>A0A6A3N2T2_9STRA</name>
<comment type="caution">
    <text evidence="2">The sequence shown here is derived from an EMBL/GenBank/DDBJ whole genome shotgun (WGS) entry which is preliminary data.</text>
</comment>
<feature type="compositionally biased region" description="Pro residues" evidence="1">
    <location>
        <begin position="45"/>
        <end position="55"/>
    </location>
</feature>
<reference evidence="2 3" key="1">
    <citation type="submission" date="2018-09" db="EMBL/GenBank/DDBJ databases">
        <title>Genomic investigation of the strawberry pathogen Phytophthora fragariae indicates pathogenicity is determined by transcriptional variation in three key races.</title>
        <authorList>
            <person name="Adams T.M."/>
            <person name="Armitage A.D."/>
            <person name="Sobczyk M.K."/>
            <person name="Bates H.J."/>
            <person name="Dunwell J.M."/>
            <person name="Nellist C.F."/>
            <person name="Harrison R.J."/>
        </authorList>
    </citation>
    <scope>NUCLEOTIDE SEQUENCE [LARGE SCALE GENOMIC DNA]</scope>
    <source>
        <strain evidence="2 3">SCRP324</strain>
    </source>
</reference>
<feature type="compositionally biased region" description="Low complexity" evidence="1">
    <location>
        <begin position="56"/>
        <end position="75"/>
    </location>
</feature>
<accession>A0A6A3N2T2</accession>
<proteinExistence type="predicted"/>
<dbReference type="EMBL" id="QXFU01000351">
    <property type="protein sequence ID" value="KAE9035854.1"/>
    <property type="molecule type" value="Genomic_DNA"/>
</dbReference>
<protein>
    <submittedName>
        <fullName evidence="2">Uncharacterized protein</fullName>
    </submittedName>
</protein>
<sequence length="486" mass="53365">MSDLASDDSSSQSSAPSDSQASLVPLAQSVEGVSATPIVDLKLDSPPPTDLPPSRTPEIPSASPSTAASSTLSPMAPRPASSVGTHLQPVRKPTAWEGALHRWKHTSNVKAHMVLAHGDHRLGKTEASKKLETAVRHLDGAISREAAFENKRAASAKVDDRVSKRKVTIQRFWVPSQREIGIFISQWLISAGMPHHTVATEEFKLLIQRLTGDSGATILAASTFRDLLLAVFAKFCKMTKGLLMRAFKAVLGLPFLNLHHDGWTTANGRVGATGTLASFIDASWTFHEVALLLTVGHTSHASADVHKMICSRMKSVYEVDIDPMIQFTILDTTASARKVSKLFEDSQPTDCTMHTLNLCLQYAIGMRENKETVEVFDPKTNSRKREQRYVTVGGVFEEGRDLVKRLAPTLDCDTRVAFTVKLFQRSILNFSAFRGYFQNPEKGDDATVFTKLTMDDWHLMAEMEALARSLTSPGLKCSAMISCRRS</sequence>
<organism evidence="2 3">
    <name type="scientific">Phytophthora rubi</name>
    <dbReference type="NCBI Taxonomy" id="129364"/>
    <lineage>
        <taxon>Eukaryota</taxon>
        <taxon>Sar</taxon>
        <taxon>Stramenopiles</taxon>
        <taxon>Oomycota</taxon>
        <taxon>Peronosporomycetes</taxon>
        <taxon>Peronosporales</taxon>
        <taxon>Peronosporaceae</taxon>
        <taxon>Phytophthora</taxon>
    </lineage>
</organism>
<evidence type="ECO:0000313" key="2">
    <source>
        <dbReference type="EMBL" id="KAE9035854.1"/>
    </source>
</evidence>
<feature type="compositionally biased region" description="Low complexity" evidence="1">
    <location>
        <begin position="1"/>
        <end position="23"/>
    </location>
</feature>
<dbReference type="AlphaFoldDB" id="A0A6A3N2T2"/>